<keyword evidence="3" id="KW-0813">Transport</keyword>
<comment type="caution">
    <text evidence="3">The sequence shown here is derived from an EMBL/GenBank/DDBJ whole genome shotgun (WGS) entry which is preliminary data.</text>
</comment>
<keyword evidence="1" id="KW-0732">Signal</keyword>
<sequence length="149" mass="16542">MKKLSLIFAFVLVSAAAAFAQIERPVTWSYAAKKINSKEAIIYLKATVDEGWHIYSLNVKPGGPIKTSIKLSPSKDYAPAAAAIEPKPIVKYEETFKMNVPYFEKQVVFQQKVKLNKAATTVKGTVEFMACNDEKCLPPDQVNFSVPVK</sequence>
<dbReference type="RefSeq" id="WP_107213384.1">
    <property type="nucleotide sequence ID" value="NZ_KZ686268.1"/>
</dbReference>
<dbReference type="Proteomes" id="UP000240912">
    <property type="component" value="Unassembled WGS sequence"/>
</dbReference>
<feature type="signal peptide" evidence="1">
    <location>
        <begin position="1"/>
        <end position="20"/>
    </location>
</feature>
<dbReference type="InterPro" id="IPR036929">
    <property type="entry name" value="DsbDN_sf"/>
</dbReference>
<keyword evidence="4" id="KW-1185">Reference proteome</keyword>
<name>A0A2T3HRM6_9SPHI</name>
<feature type="domain" description="Thiol:disulfide interchange protein DsbD N-terminal" evidence="2">
    <location>
        <begin position="35"/>
        <end position="143"/>
    </location>
</feature>
<protein>
    <submittedName>
        <fullName evidence="3">Sugar transporter</fullName>
    </submittedName>
</protein>
<dbReference type="AlphaFoldDB" id="A0A2T3HRM6"/>
<evidence type="ECO:0000259" key="2">
    <source>
        <dbReference type="Pfam" id="PF11412"/>
    </source>
</evidence>
<dbReference type="EMBL" id="PYLS01000001">
    <property type="protein sequence ID" value="PST85037.1"/>
    <property type="molecule type" value="Genomic_DNA"/>
</dbReference>
<dbReference type="Gene3D" id="2.60.40.1250">
    <property type="entry name" value="Thiol:disulfide interchange protein DsbD, N-terminal domain"/>
    <property type="match status" value="1"/>
</dbReference>
<organism evidence="3 4">
    <name type="scientific">Pedobacter yulinensis</name>
    <dbReference type="NCBI Taxonomy" id="2126353"/>
    <lineage>
        <taxon>Bacteria</taxon>
        <taxon>Pseudomonadati</taxon>
        <taxon>Bacteroidota</taxon>
        <taxon>Sphingobacteriia</taxon>
        <taxon>Sphingobacteriales</taxon>
        <taxon>Sphingobacteriaceae</taxon>
        <taxon>Pedobacter</taxon>
    </lineage>
</organism>
<dbReference type="InterPro" id="IPR028250">
    <property type="entry name" value="DsbDN"/>
</dbReference>
<evidence type="ECO:0000313" key="4">
    <source>
        <dbReference type="Proteomes" id="UP000240912"/>
    </source>
</evidence>
<dbReference type="Pfam" id="PF11412">
    <property type="entry name" value="DsbD_N"/>
    <property type="match status" value="1"/>
</dbReference>
<evidence type="ECO:0000256" key="1">
    <source>
        <dbReference type="SAM" id="SignalP"/>
    </source>
</evidence>
<gene>
    <name evidence="3" type="ORF">C7T94_02670</name>
</gene>
<keyword evidence="3" id="KW-0762">Sugar transport</keyword>
<evidence type="ECO:0000313" key="3">
    <source>
        <dbReference type="EMBL" id="PST85037.1"/>
    </source>
</evidence>
<feature type="chain" id="PRO_5015455963" evidence="1">
    <location>
        <begin position="21"/>
        <end position="149"/>
    </location>
</feature>
<dbReference type="OrthoDB" id="767251at2"/>
<proteinExistence type="predicted"/>
<reference evidence="3 4" key="1">
    <citation type="submission" date="2018-03" db="EMBL/GenBank/DDBJ databases">
        <authorList>
            <person name="Keele B.F."/>
        </authorList>
    </citation>
    <scope>NUCLEOTIDE SEQUENCE [LARGE SCALE GENOMIC DNA]</scope>
    <source>
        <strain evidence="3 4">YL28-9</strain>
    </source>
</reference>
<accession>A0A2T3HRM6</accession>